<feature type="compositionally biased region" description="Basic and acidic residues" evidence="7">
    <location>
        <begin position="293"/>
        <end position="312"/>
    </location>
</feature>
<dbReference type="GO" id="GO:0000407">
    <property type="term" value="C:phagophore assembly site"/>
    <property type="evidence" value="ECO:0007669"/>
    <property type="project" value="UniProtKB-SubCell"/>
</dbReference>
<name>A0AAD9LX84_9PEZI</name>
<feature type="domain" description="Atg29 N-terminal" evidence="8">
    <location>
        <begin position="6"/>
        <end position="49"/>
    </location>
</feature>
<proteinExistence type="inferred from homology"/>
<feature type="compositionally biased region" description="Polar residues" evidence="7">
    <location>
        <begin position="148"/>
        <end position="163"/>
    </location>
</feature>
<feature type="compositionally biased region" description="Polar residues" evidence="7">
    <location>
        <begin position="276"/>
        <end position="288"/>
    </location>
</feature>
<evidence type="ECO:0000313" key="10">
    <source>
        <dbReference type="Proteomes" id="UP001232148"/>
    </source>
</evidence>
<gene>
    <name evidence="9" type="ORF">LX32DRAFT_599261</name>
</gene>
<dbReference type="InterPro" id="IPR039362">
    <property type="entry name" value="ATG29_sf"/>
</dbReference>
<dbReference type="EMBL" id="MU842973">
    <property type="protein sequence ID" value="KAK2024162.1"/>
    <property type="molecule type" value="Genomic_DNA"/>
</dbReference>
<accession>A0AAD9LX84</accession>
<protein>
    <recommendedName>
        <fullName evidence="3">Autophagy-related protein 29</fullName>
    </recommendedName>
</protein>
<evidence type="ECO:0000256" key="7">
    <source>
        <dbReference type="SAM" id="MobiDB-lite"/>
    </source>
</evidence>
<dbReference type="InterPro" id="IPR040666">
    <property type="entry name" value="Atg29_N"/>
</dbReference>
<evidence type="ECO:0000256" key="3">
    <source>
        <dbReference type="ARBA" id="ARBA00013784"/>
    </source>
</evidence>
<dbReference type="Proteomes" id="UP001232148">
    <property type="component" value="Unassembled WGS sequence"/>
</dbReference>
<dbReference type="PANTHER" id="PTHR40012:SF1">
    <property type="entry name" value="AUTOPHAGY-RELATED PROTEIN 29"/>
    <property type="match status" value="1"/>
</dbReference>
<comment type="similarity">
    <text evidence="2">Belongs to the ATG29 family.</text>
</comment>
<dbReference type="Gene3D" id="1.10.10.2570">
    <property type="match status" value="1"/>
</dbReference>
<evidence type="ECO:0000313" key="9">
    <source>
        <dbReference type="EMBL" id="KAK2024162.1"/>
    </source>
</evidence>
<evidence type="ECO:0000256" key="2">
    <source>
        <dbReference type="ARBA" id="ARBA00010082"/>
    </source>
</evidence>
<dbReference type="GO" id="GO:0000045">
    <property type="term" value="P:autophagosome assembly"/>
    <property type="evidence" value="ECO:0007669"/>
    <property type="project" value="InterPro"/>
</dbReference>
<evidence type="ECO:0000256" key="5">
    <source>
        <dbReference type="ARBA" id="ARBA00022927"/>
    </source>
</evidence>
<feature type="compositionally biased region" description="Acidic residues" evidence="7">
    <location>
        <begin position="259"/>
        <end position="269"/>
    </location>
</feature>
<dbReference type="InterPro" id="IPR039113">
    <property type="entry name" value="ATG29"/>
</dbReference>
<feature type="region of interest" description="Disordered" evidence="7">
    <location>
        <begin position="110"/>
        <end position="386"/>
    </location>
</feature>
<dbReference type="GO" id="GO:0015031">
    <property type="term" value="P:protein transport"/>
    <property type="evidence" value="ECO:0007669"/>
    <property type="project" value="UniProtKB-KW"/>
</dbReference>
<evidence type="ECO:0000256" key="6">
    <source>
        <dbReference type="ARBA" id="ARBA00023006"/>
    </source>
</evidence>
<evidence type="ECO:0000256" key="4">
    <source>
        <dbReference type="ARBA" id="ARBA00022448"/>
    </source>
</evidence>
<keyword evidence="5" id="KW-0653">Protein transport</keyword>
<sequence>MTDPTYTVFVRLPILRGDFTDPLPVNWDSAKDHVLWNILSNAAKTEIDCRPKMRPPSFASCQLTCVQGTNSNPAPRAAHFDVTVDFLLQQVAYLTEQHTAQLRAQVRKATAAAKGSSGPSPIPGAEPQGHQRTASALSIRRDSPLPRTETSTPVTPITSSLRPNISRHGSAGTVTHNLGGGGGGSSTRHSKPATSRASNETQRRRLSSLPIQATPRSPEPTSPAADELSSPTSSDDESSPAQSRIIRRPPRFQQRDGPIDLDDEDEDTEPAFLQYKPQSSNTSAQDMGSTLRGDPRNARRTPKGKEKIHYSETSDSSTSSPAMVSRGPSTGERRPTGPLSPRRQAELSGKSPSRKGYSRDGSDGTPSMGSSFSDLDAADASVTQSALEEALASKMQDGAIGSRFSISQAFRSRYMPKPGQQ</sequence>
<comment type="caution">
    <text evidence="9">The sequence shown here is derived from an EMBL/GenBank/DDBJ whole genome shotgun (WGS) entry which is preliminary data.</text>
</comment>
<keyword evidence="10" id="KW-1185">Reference proteome</keyword>
<dbReference type="Pfam" id="PF18388">
    <property type="entry name" value="ATG29_N"/>
    <property type="match status" value="1"/>
</dbReference>
<organism evidence="9 10">
    <name type="scientific">Colletotrichum zoysiae</name>
    <dbReference type="NCBI Taxonomy" id="1216348"/>
    <lineage>
        <taxon>Eukaryota</taxon>
        <taxon>Fungi</taxon>
        <taxon>Dikarya</taxon>
        <taxon>Ascomycota</taxon>
        <taxon>Pezizomycotina</taxon>
        <taxon>Sordariomycetes</taxon>
        <taxon>Hypocreomycetidae</taxon>
        <taxon>Glomerellales</taxon>
        <taxon>Glomerellaceae</taxon>
        <taxon>Colletotrichum</taxon>
        <taxon>Colletotrichum graminicola species complex</taxon>
    </lineage>
</organism>
<evidence type="ECO:0000256" key="1">
    <source>
        <dbReference type="ARBA" id="ARBA00004329"/>
    </source>
</evidence>
<keyword evidence="4" id="KW-0813">Transport</keyword>
<comment type="subcellular location">
    <subcellularLocation>
        <location evidence="1">Preautophagosomal structure</location>
    </subcellularLocation>
</comment>
<reference evidence="9" key="1">
    <citation type="submission" date="2021-06" db="EMBL/GenBank/DDBJ databases">
        <title>Comparative genomics, transcriptomics and evolutionary studies reveal genomic signatures of adaptation to plant cell wall in hemibiotrophic fungi.</title>
        <authorList>
            <consortium name="DOE Joint Genome Institute"/>
            <person name="Baroncelli R."/>
            <person name="Diaz J.F."/>
            <person name="Benocci T."/>
            <person name="Peng M."/>
            <person name="Battaglia E."/>
            <person name="Haridas S."/>
            <person name="Andreopoulos W."/>
            <person name="Labutti K."/>
            <person name="Pangilinan J."/>
            <person name="Floch G.L."/>
            <person name="Makela M.R."/>
            <person name="Henrissat B."/>
            <person name="Grigoriev I.V."/>
            <person name="Crouch J.A."/>
            <person name="De Vries R.P."/>
            <person name="Sukno S.A."/>
            <person name="Thon M.R."/>
        </authorList>
    </citation>
    <scope>NUCLEOTIDE SEQUENCE</scope>
    <source>
        <strain evidence="9">MAFF235873</strain>
    </source>
</reference>
<dbReference type="PANTHER" id="PTHR40012">
    <property type="entry name" value="AUTOPHAGY-RELATED PROTEIN 29"/>
    <property type="match status" value="1"/>
</dbReference>
<dbReference type="AlphaFoldDB" id="A0AAD9LX84"/>
<keyword evidence="6" id="KW-0072">Autophagy</keyword>
<evidence type="ECO:0000259" key="8">
    <source>
        <dbReference type="Pfam" id="PF18388"/>
    </source>
</evidence>
<feature type="compositionally biased region" description="Low complexity" evidence="7">
    <location>
        <begin position="370"/>
        <end position="381"/>
    </location>
</feature>